<dbReference type="AlphaFoldDB" id="A0A0L0T4D6"/>
<dbReference type="Proteomes" id="UP000054350">
    <property type="component" value="Unassembled WGS sequence"/>
</dbReference>
<evidence type="ECO:0000313" key="1">
    <source>
        <dbReference type="EMBL" id="KNE69678.1"/>
    </source>
</evidence>
<evidence type="ECO:0000313" key="2">
    <source>
        <dbReference type="Proteomes" id="UP000054350"/>
    </source>
</evidence>
<gene>
    <name evidence="1" type="ORF">AMAG_14234</name>
</gene>
<name>A0A0L0T4D6_ALLM3</name>
<dbReference type="VEuPathDB" id="FungiDB:AMAG_14234"/>
<keyword evidence="2" id="KW-1185">Reference proteome</keyword>
<reference evidence="2" key="2">
    <citation type="submission" date="2009-11" db="EMBL/GenBank/DDBJ databases">
        <title>The Genome Sequence of Allomyces macrogynus strain ATCC 38327.</title>
        <authorList>
            <consortium name="The Broad Institute Genome Sequencing Platform"/>
            <person name="Russ C."/>
            <person name="Cuomo C."/>
            <person name="Shea T."/>
            <person name="Young S.K."/>
            <person name="Zeng Q."/>
            <person name="Koehrsen M."/>
            <person name="Haas B."/>
            <person name="Borodovsky M."/>
            <person name="Guigo R."/>
            <person name="Alvarado L."/>
            <person name="Berlin A."/>
            <person name="Borenstein D."/>
            <person name="Chen Z."/>
            <person name="Engels R."/>
            <person name="Freedman E."/>
            <person name="Gellesch M."/>
            <person name="Goldberg J."/>
            <person name="Griggs A."/>
            <person name="Gujja S."/>
            <person name="Heiman D."/>
            <person name="Hepburn T."/>
            <person name="Howarth C."/>
            <person name="Jen D."/>
            <person name="Larson L."/>
            <person name="Lewis B."/>
            <person name="Mehta T."/>
            <person name="Park D."/>
            <person name="Pearson M."/>
            <person name="Roberts A."/>
            <person name="Saif S."/>
            <person name="Shenoy N."/>
            <person name="Sisk P."/>
            <person name="Stolte C."/>
            <person name="Sykes S."/>
            <person name="Walk T."/>
            <person name="White J."/>
            <person name="Yandava C."/>
            <person name="Burger G."/>
            <person name="Gray M.W."/>
            <person name="Holland P.W.H."/>
            <person name="King N."/>
            <person name="Lang F.B.F."/>
            <person name="Roger A.J."/>
            <person name="Ruiz-Trillo I."/>
            <person name="Lander E."/>
            <person name="Nusbaum C."/>
        </authorList>
    </citation>
    <scope>NUCLEOTIDE SEQUENCE [LARGE SCALE GENOMIC DNA]</scope>
    <source>
        <strain evidence="2">ATCC 38327</strain>
    </source>
</reference>
<protein>
    <submittedName>
        <fullName evidence="1">Uncharacterized protein</fullName>
    </submittedName>
</protein>
<reference evidence="1 2" key="1">
    <citation type="submission" date="2009-11" db="EMBL/GenBank/DDBJ databases">
        <title>Annotation of Allomyces macrogynus ATCC 38327.</title>
        <authorList>
            <consortium name="The Broad Institute Genome Sequencing Platform"/>
            <person name="Russ C."/>
            <person name="Cuomo C."/>
            <person name="Burger G."/>
            <person name="Gray M.W."/>
            <person name="Holland P.W.H."/>
            <person name="King N."/>
            <person name="Lang F.B.F."/>
            <person name="Roger A.J."/>
            <person name="Ruiz-Trillo I."/>
            <person name="Young S.K."/>
            <person name="Zeng Q."/>
            <person name="Gargeya S."/>
            <person name="Fitzgerald M."/>
            <person name="Haas B."/>
            <person name="Abouelleil A."/>
            <person name="Alvarado L."/>
            <person name="Arachchi H.M."/>
            <person name="Berlin A."/>
            <person name="Chapman S.B."/>
            <person name="Gearin G."/>
            <person name="Goldberg J."/>
            <person name="Griggs A."/>
            <person name="Gujja S."/>
            <person name="Hansen M."/>
            <person name="Heiman D."/>
            <person name="Howarth C."/>
            <person name="Larimer J."/>
            <person name="Lui A."/>
            <person name="MacDonald P.J.P."/>
            <person name="McCowen C."/>
            <person name="Montmayeur A."/>
            <person name="Murphy C."/>
            <person name="Neiman D."/>
            <person name="Pearson M."/>
            <person name="Priest M."/>
            <person name="Roberts A."/>
            <person name="Saif S."/>
            <person name="Shea T."/>
            <person name="Sisk P."/>
            <person name="Stolte C."/>
            <person name="Sykes S."/>
            <person name="Wortman J."/>
            <person name="Nusbaum C."/>
            <person name="Birren B."/>
        </authorList>
    </citation>
    <scope>NUCLEOTIDE SEQUENCE [LARGE SCALE GENOMIC DNA]</scope>
    <source>
        <strain evidence="1 2">ATCC 38327</strain>
    </source>
</reference>
<dbReference type="EMBL" id="GG745361">
    <property type="protein sequence ID" value="KNE69678.1"/>
    <property type="molecule type" value="Genomic_DNA"/>
</dbReference>
<organism evidence="1 2">
    <name type="scientific">Allomyces macrogynus (strain ATCC 38327)</name>
    <name type="common">Allomyces javanicus var. macrogynus</name>
    <dbReference type="NCBI Taxonomy" id="578462"/>
    <lineage>
        <taxon>Eukaryota</taxon>
        <taxon>Fungi</taxon>
        <taxon>Fungi incertae sedis</taxon>
        <taxon>Blastocladiomycota</taxon>
        <taxon>Blastocladiomycetes</taxon>
        <taxon>Blastocladiales</taxon>
        <taxon>Blastocladiaceae</taxon>
        <taxon>Allomyces</taxon>
    </lineage>
</organism>
<sequence length="252" mass="27396">MVVVRPAHLGRLRHAPSGRDRAQIFARGQRSSSRSTAHNVQEINGVRHYDLARQARQHGAGRRRAQGHVVGVDQALVEHTKDLSSVMANYLTDQDVSAGAPQELLAQVWPYAALVHEAATVASVIASSYLDVSANTVLGAPLVKLVREVIDHGEKDDGAVCAVQGKMMDDAAEGAKQAMALAAATNRKLFKDLQATWQNLFQTSKARKASWKSDLAMLVFGAVLMDMYRNFSTPHRTEYITSIVVDLGGRAT</sequence>
<accession>A0A0L0T4D6</accession>
<proteinExistence type="predicted"/>